<feature type="domain" description="Fibronectin type-III" evidence="1">
    <location>
        <begin position="140"/>
        <end position="233"/>
    </location>
</feature>
<dbReference type="SUPFAM" id="SSF49265">
    <property type="entry name" value="Fibronectin type III"/>
    <property type="match status" value="2"/>
</dbReference>
<evidence type="ECO:0000313" key="3">
    <source>
        <dbReference type="Proteomes" id="UP001221302"/>
    </source>
</evidence>
<dbReference type="CDD" id="cd00063">
    <property type="entry name" value="FN3"/>
    <property type="match status" value="2"/>
</dbReference>
<keyword evidence="3" id="KW-1185">Reference proteome</keyword>
<dbReference type="EMBL" id="JARGDL010000001">
    <property type="protein sequence ID" value="MDF1610704.1"/>
    <property type="molecule type" value="Genomic_DNA"/>
</dbReference>
<dbReference type="InterPro" id="IPR013783">
    <property type="entry name" value="Ig-like_fold"/>
</dbReference>
<sequence>MNKKNKNIVSAIIFIIVLMTLNSCVESISETQTSATPSIEINFPKTNDTIMVGKNLVFYTAADGAGGTGLSHYELFINGIYVQKFTQNTDGTNPPIYITVDSTMIGRTISYYIIVYNKSGKLKVSKVQQNIYIKDKPPTAPSDLVGTFTNSTTVTLLWKDNSYNEKGFEVWRKDISNNGTIDYRRIKTLTENTISTTDIGLSSFTAYYYKVRAFNSSGYSDFSNEVSPMTANGGPWNLKAEGIGMSTIRLTWSDFVPNELGFIIERLDAFTAQFKQLTIVAPNTTEYLDTQQISAGVTYTYRIAYFTSTARSPYSNEVSAATSTLNIPAPNLSFSMTSPNSIRLVWTYDNTQSQSFETEVEKRVVTNGSSFTRIATKANGVTEHFDNNLPSGTYEYRVRQVIQANTNTYTPYSKTIVVTIQ</sequence>
<accession>A0AAE3NYB8</accession>
<feature type="domain" description="Fibronectin type-III" evidence="1">
    <location>
        <begin position="328"/>
        <end position="421"/>
    </location>
</feature>
<dbReference type="SMART" id="SM00060">
    <property type="entry name" value="FN3"/>
    <property type="match status" value="3"/>
</dbReference>
<dbReference type="Proteomes" id="UP001221302">
    <property type="component" value="Unassembled WGS sequence"/>
</dbReference>
<dbReference type="InterPro" id="IPR003961">
    <property type="entry name" value="FN3_dom"/>
</dbReference>
<dbReference type="AlphaFoldDB" id="A0AAE3NYB8"/>
<dbReference type="InterPro" id="IPR036116">
    <property type="entry name" value="FN3_sf"/>
</dbReference>
<evidence type="ECO:0000259" key="1">
    <source>
        <dbReference type="PROSITE" id="PS50853"/>
    </source>
</evidence>
<comment type="caution">
    <text evidence="2">The sequence shown here is derived from an EMBL/GenBank/DDBJ whole genome shotgun (WGS) entry which is preliminary data.</text>
</comment>
<gene>
    <name evidence="2" type="ORF">P0M35_00955</name>
</gene>
<reference evidence="2" key="1">
    <citation type="submission" date="2023-03" db="EMBL/GenBank/DDBJ databases">
        <title>Stygiobacter electus gen. nov., sp. nov., facultatively anaerobic thermotolerant bacterium of the class Ignavibacteria from a well of Yessentuki mineral water deposit.</title>
        <authorList>
            <person name="Podosokorskaya O.A."/>
            <person name="Elcheninov A.G."/>
            <person name="Petrova N.F."/>
            <person name="Zavarzina D.G."/>
            <person name="Kublanov I.V."/>
            <person name="Merkel A.Y."/>
        </authorList>
    </citation>
    <scope>NUCLEOTIDE SEQUENCE</scope>
    <source>
        <strain evidence="2">09-Me</strain>
    </source>
</reference>
<organism evidence="2 3">
    <name type="scientific">Stygiobacter electus</name>
    <dbReference type="NCBI Taxonomy" id="3032292"/>
    <lineage>
        <taxon>Bacteria</taxon>
        <taxon>Pseudomonadati</taxon>
        <taxon>Ignavibacteriota</taxon>
        <taxon>Ignavibacteria</taxon>
        <taxon>Ignavibacteriales</taxon>
        <taxon>Melioribacteraceae</taxon>
        <taxon>Stygiobacter</taxon>
    </lineage>
</organism>
<name>A0AAE3NYB8_9BACT</name>
<protein>
    <submittedName>
        <fullName evidence="2">Fibronectin type III domain-containing protein</fullName>
    </submittedName>
</protein>
<evidence type="ECO:0000313" key="2">
    <source>
        <dbReference type="EMBL" id="MDF1610704.1"/>
    </source>
</evidence>
<dbReference type="RefSeq" id="WP_321534469.1">
    <property type="nucleotide sequence ID" value="NZ_JARGDL010000001.1"/>
</dbReference>
<dbReference type="Gene3D" id="2.60.40.10">
    <property type="entry name" value="Immunoglobulins"/>
    <property type="match status" value="3"/>
</dbReference>
<feature type="domain" description="Fibronectin type-III" evidence="1">
    <location>
        <begin position="234"/>
        <end position="327"/>
    </location>
</feature>
<dbReference type="PROSITE" id="PS50853">
    <property type="entry name" value="FN3"/>
    <property type="match status" value="3"/>
</dbReference>
<proteinExistence type="predicted"/>